<evidence type="ECO:0000313" key="6">
    <source>
        <dbReference type="EMBL" id="SCG66221.1"/>
    </source>
</evidence>
<dbReference type="SUPFAM" id="SSF51679">
    <property type="entry name" value="Bacterial luciferase-like"/>
    <property type="match status" value="1"/>
</dbReference>
<dbReference type="InterPro" id="IPR050172">
    <property type="entry name" value="SsuD_RutA_monooxygenase"/>
</dbReference>
<dbReference type="RefSeq" id="WP_088972053.1">
    <property type="nucleotide sequence ID" value="NZ_JBHLYF010000039.1"/>
</dbReference>
<dbReference type="Proteomes" id="UP000198210">
    <property type="component" value="Chromosome I"/>
</dbReference>
<evidence type="ECO:0000313" key="7">
    <source>
        <dbReference type="Proteomes" id="UP000198210"/>
    </source>
</evidence>
<organism evidence="6 7">
    <name type="scientific">Micromonospora siamensis</name>
    <dbReference type="NCBI Taxonomy" id="299152"/>
    <lineage>
        <taxon>Bacteria</taxon>
        <taxon>Bacillati</taxon>
        <taxon>Actinomycetota</taxon>
        <taxon>Actinomycetes</taxon>
        <taxon>Micromonosporales</taxon>
        <taxon>Micromonosporaceae</taxon>
        <taxon>Micromonospora</taxon>
    </lineage>
</organism>
<dbReference type="GO" id="GO:0046306">
    <property type="term" value="P:alkanesulfonate catabolic process"/>
    <property type="evidence" value="ECO:0007669"/>
    <property type="project" value="TreeGrafter"/>
</dbReference>
<dbReference type="InterPro" id="IPR036661">
    <property type="entry name" value="Luciferase-like_sf"/>
</dbReference>
<keyword evidence="1" id="KW-0285">Flavoprotein</keyword>
<dbReference type="Pfam" id="PF00296">
    <property type="entry name" value="Bac_luciferase"/>
    <property type="match status" value="1"/>
</dbReference>
<evidence type="ECO:0000256" key="4">
    <source>
        <dbReference type="ARBA" id="ARBA00023033"/>
    </source>
</evidence>
<dbReference type="EMBL" id="LT607751">
    <property type="protein sequence ID" value="SCG66221.1"/>
    <property type="molecule type" value="Genomic_DNA"/>
</dbReference>
<dbReference type="PANTHER" id="PTHR42847:SF8">
    <property type="entry name" value="CONSERVED PROTEIN"/>
    <property type="match status" value="1"/>
</dbReference>
<keyword evidence="3" id="KW-0560">Oxidoreductase</keyword>
<keyword evidence="4" id="KW-0503">Monooxygenase</keyword>
<dbReference type="InterPro" id="IPR022480">
    <property type="entry name" value="F420_MSMEG2906"/>
</dbReference>
<dbReference type="PANTHER" id="PTHR42847">
    <property type="entry name" value="ALKANESULFONATE MONOOXYGENASE"/>
    <property type="match status" value="1"/>
</dbReference>
<dbReference type="GO" id="GO:0008726">
    <property type="term" value="F:alkanesulfonate monooxygenase activity"/>
    <property type="evidence" value="ECO:0007669"/>
    <property type="project" value="TreeGrafter"/>
</dbReference>
<accession>A0A1C5J7I4</accession>
<dbReference type="AlphaFoldDB" id="A0A1C5J7I4"/>
<dbReference type="Gene3D" id="3.20.20.30">
    <property type="entry name" value="Luciferase-like domain"/>
    <property type="match status" value="1"/>
</dbReference>
<reference evidence="6 7" key="1">
    <citation type="submission" date="2016-06" db="EMBL/GenBank/DDBJ databases">
        <authorList>
            <person name="Kjaerup R.B."/>
            <person name="Dalgaard T.S."/>
            <person name="Juul-Madsen H.R."/>
        </authorList>
    </citation>
    <scope>NUCLEOTIDE SEQUENCE [LARGE SCALE GENOMIC DNA]</scope>
    <source>
        <strain evidence="6 7">DSM 45097</strain>
    </source>
</reference>
<dbReference type="NCBIfam" id="TIGR03856">
    <property type="entry name" value="F420_MSMEG_2906"/>
    <property type="match status" value="1"/>
</dbReference>
<evidence type="ECO:0000256" key="2">
    <source>
        <dbReference type="ARBA" id="ARBA00022643"/>
    </source>
</evidence>
<feature type="domain" description="Luciferase-like" evidence="5">
    <location>
        <begin position="9"/>
        <end position="210"/>
    </location>
</feature>
<dbReference type="InterPro" id="IPR011251">
    <property type="entry name" value="Luciferase-like_dom"/>
</dbReference>
<protein>
    <submittedName>
        <fullName evidence="6">Probable F420-dependent oxidoreductase, MSMEG_2906 family</fullName>
    </submittedName>
</protein>
<dbReference type="CDD" id="cd01097">
    <property type="entry name" value="Tetrahydromethanopterin_reductase"/>
    <property type="match status" value="1"/>
</dbReference>
<proteinExistence type="predicted"/>
<evidence type="ECO:0000256" key="3">
    <source>
        <dbReference type="ARBA" id="ARBA00023002"/>
    </source>
</evidence>
<keyword evidence="7" id="KW-1185">Reference proteome</keyword>
<keyword evidence="2" id="KW-0288">FMN</keyword>
<name>A0A1C5J7I4_9ACTN</name>
<evidence type="ECO:0000259" key="5">
    <source>
        <dbReference type="Pfam" id="PF00296"/>
    </source>
</evidence>
<evidence type="ECO:0000256" key="1">
    <source>
        <dbReference type="ARBA" id="ARBA00022630"/>
    </source>
</evidence>
<gene>
    <name evidence="6" type="ORF">GA0074704_4179</name>
</gene>
<sequence>MARFKVGVQIRPQHCSMSQLREAWRAAEDLGVDTIWNWDHFFPLYGDPDGAHYECWTMLAALAADTSRVRFGPLVACNSYRNPDLLADMARTVDEISEGRLVLGLGAGWFERDYTEFGYEFGTAGDRLRALGDAVPRIQRRLATQNPPTPHLPLLIGGGGEKVTLRIVAERADLWNDFGSPERYAHKNAVLDEWCAKVGRDPDEIERTTMINADEIDDYDAYLKAGATHIILAWDAPFDPADVERLLANAKD</sequence>